<dbReference type="RefSeq" id="WP_156566981.1">
    <property type="nucleotide sequence ID" value="NZ_CACRTZ010000037.1"/>
</dbReference>
<feature type="domain" description="Putative metallopeptidase" evidence="1">
    <location>
        <begin position="213"/>
        <end position="448"/>
    </location>
</feature>
<dbReference type="Pfam" id="PF13203">
    <property type="entry name" value="DUF2201_N"/>
    <property type="match status" value="1"/>
</dbReference>
<dbReference type="PANTHER" id="PTHR38730">
    <property type="entry name" value="SLL7028 PROTEIN"/>
    <property type="match status" value="1"/>
</dbReference>
<dbReference type="EMBL" id="CACRTZ010000037">
    <property type="protein sequence ID" value="VYU72337.1"/>
    <property type="molecule type" value="Genomic_DNA"/>
</dbReference>
<sequence length="601" mass="67281">MTRKAGRNPALEACQAGLEIIKKHALFSPLFNHIYYRHDNDHSYVSSRGWLAVNNQGHLWLNAKRHARPEQWARMIAQSLVALGFGYITPREPGEQWELAVLIACMRFCEALKIGPLPDELQSFPFPEGSNTDPEVLFRQLTEEGVPRELLQWRALYGGGGNYFIYDKPSHPYGVTWQELLAEGLSNSVSDALEKVGGYSLKTDNSPRRLTLAQKTRRQIMTLYPLLGALAASFDIEEDAQLCSQYDIAVAAIDVGVGKIWINPAAHLKPAEMLFVFAHELLHAGLNHASRRRGRDAELWNVACDFIINDWLIEMQIGAPPAIGLLYDARFSGMSAEEIYDDLAQDMRKARKLITLRGRAGGDIIGEDHDRRFTDAEAYCRRALWQGMDRCLYGTTRGTLPAGLIEEIRSLAQPPVPWDVALAEWFDEHFPPPERHRSYARPSRRQSATPDIPRAAIKKPSDEELCSRVFGVVLDTSGSMDPKLLGKALGAIASYALSRDVFAVRFICCDARAYDRGWVRPEDLVHHFTLQGRGGTVLQPGVELLNALALRGDFPRGGPVLVITDGFCEEHVTVAMEHAWLLPQGHRLPFVPRGKVFSLSE</sequence>
<organism evidence="2">
    <name type="scientific">Phytobacter massiliensis</name>
    <dbReference type="NCBI Taxonomy" id="1485952"/>
    <lineage>
        <taxon>Bacteria</taxon>
        <taxon>Pseudomonadati</taxon>
        <taxon>Pseudomonadota</taxon>
        <taxon>Gammaproteobacteria</taxon>
        <taxon>Enterobacterales</taxon>
        <taxon>Enterobacteriaceae</taxon>
        <taxon>Phytobacter</taxon>
    </lineage>
</organism>
<dbReference type="InterPro" id="IPR025154">
    <property type="entry name" value="Put_metallopeptidase_dom"/>
</dbReference>
<dbReference type="AlphaFoldDB" id="A0A6N3H5G2"/>
<dbReference type="PANTHER" id="PTHR38730:SF1">
    <property type="entry name" value="SLL7028 PROTEIN"/>
    <property type="match status" value="1"/>
</dbReference>
<evidence type="ECO:0000313" key="2">
    <source>
        <dbReference type="EMBL" id="VYU72337.1"/>
    </source>
</evidence>
<name>A0A6N3H5G2_9ENTR</name>
<protein>
    <recommendedName>
        <fullName evidence="1">Putative metallopeptidase domain-containing protein</fullName>
    </recommendedName>
</protein>
<evidence type="ECO:0000259" key="1">
    <source>
        <dbReference type="Pfam" id="PF13203"/>
    </source>
</evidence>
<accession>A0A6N3H5G2</accession>
<gene>
    <name evidence="2" type="ORF">EMLFYP7_03667</name>
</gene>
<proteinExistence type="predicted"/>
<reference evidence="2" key="1">
    <citation type="submission" date="2019-11" db="EMBL/GenBank/DDBJ databases">
        <authorList>
            <person name="Feng L."/>
        </authorList>
    </citation>
    <scope>NUCLEOTIDE SEQUENCE</scope>
    <source>
        <strain evidence="2">EMassiliensisLFYP7</strain>
    </source>
</reference>